<dbReference type="EMBL" id="JBHSPH010000003">
    <property type="protein sequence ID" value="MFC5863053.1"/>
    <property type="molecule type" value="Genomic_DNA"/>
</dbReference>
<sequence length="490" mass="52565">MAYGAQADGGSLADHDSVTAFRSKRVVTLDKVRPASVLVRDGVIVELADWDSIPANSRVHDFGELVLLPGLVDTHVHINDPGRASWEGFATATRAAAAGGMTAVVDMPLNCSPETTTVEALETKRAAARGQCFVDWATWGGVVGHEGSIGNEADISGLIAAGVPGFKCFLIDSGIDSFAWSDEAQLRRALAVLQGSGLPLLAHAEVAGPVAEATVRLNAGLADWRRYATYLASRPDEAELEAIGLLIRLAEKFDAHIHIVHLATARALPMLKSAREAGLKITVETCPQYLWFAAEEIPDGATEFKCAPPIRSATNRKALWWGLLDGVIDFIATDHSPCPPEMKDRRLDSNDAESGRFDRAWGGVASLGLALPVVWTGLQDFGGDLSSITKWLSGGPARLAGLDRSSGASRKGRIAPGFDADFAVFDPDERWSVGEADLHFRHKLSPYVGANLRGKVLETWLRGERIFQQSNGTALFASVSTGQELRRNDP</sequence>
<evidence type="ECO:0000256" key="6">
    <source>
        <dbReference type="ARBA" id="ARBA00022723"/>
    </source>
</evidence>
<evidence type="ECO:0000256" key="1">
    <source>
        <dbReference type="ARBA" id="ARBA00001947"/>
    </source>
</evidence>
<dbReference type="Proteomes" id="UP001596091">
    <property type="component" value="Unassembled WGS sequence"/>
</dbReference>
<protein>
    <recommendedName>
        <fullName evidence="5">allantoinase</fullName>
        <ecNumber evidence="5">3.5.2.5</ecNumber>
    </recommendedName>
</protein>
<evidence type="ECO:0000256" key="7">
    <source>
        <dbReference type="ARBA" id="ARBA00022801"/>
    </source>
</evidence>
<reference evidence="11" key="1">
    <citation type="journal article" date="2019" name="Int. J. Syst. Evol. Microbiol.">
        <title>The Global Catalogue of Microorganisms (GCM) 10K type strain sequencing project: providing services to taxonomists for standard genome sequencing and annotation.</title>
        <authorList>
            <consortium name="The Broad Institute Genomics Platform"/>
            <consortium name="The Broad Institute Genome Sequencing Center for Infectious Disease"/>
            <person name="Wu L."/>
            <person name="Ma J."/>
        </authorList>
    </citation>
    <scope>NUCLEOTIDE SEQUENCE [LARGE SCALE GENOMIC DNA]</scope>
    <source>
        <strain evidence="11">JCM 4087</strain>
    </source>
</reference>
<evidence type="ECO:0000313" key="10">
    <source>
        <dbReference type="EMBL" id="MFC5863053.1"/>
    </source>
</evidence>
<dbReference type="InterPro" id="IPR032466">
    <property type="entry name" value="Metal_Hydrolase"/>
</dbReference>
<dbReference type="RefSeq" id="WP_263339380.1">
    <property type="nucleotide sequence ID" value="NZ_JAGSYH010000005.1"/>
</dbReference>
<comment type="caution">
    <text evidence="10">The sequence shown here is derived from an EMBL/GenBank/DDBJ whole genome shotgun (WGS) entry which is preliminary data.</text>
</comment>
<dbReference type="SUPFAM" id="SSF51338">
    <property type="entry name" value="Composite domain of metallo-dependent hydrolases"/>
    <property type="match status" value="1"/>
</dbReference>
<name>A0ABW1EJA6_9BACT</name>
<evidence type="ECO:0000256" key="3">
    <source>
        <dbReference type="ARBA" id="ARBA00010368"/>
    </source>
</evidence>
<dbReference type="PANTHER" id="PTHR43668:SF2">
    <property type="entry name" value="ALLANTOINASE"/>
    <property type="match status" value="1"/>
</dbReference>
<dbReference type="Gene3D" id="3.20.20.140">
    <property type="entry name" value="Metal-dependent hydrolases"/>
    <property type="match status" value="1"/>
</dbReference>
<evidence type="ECO:0000256" key="5">
    <source>
        <dbReference type="ARBA" id="ARBA00012863"/>
    </source>
</evidence>
<gene>
    <name evidence="10" type="primary">allB</name>
    <name evidence="10" type="ORF">ACFPT7_12175</name>
</gene>
<comment type="similarity">
    <text evidence="3">Belongs to the metallo-dependent hydrolases superfamily. Allantoinase family.</text>
</comment>
<accession>A0ABW1EJA6</accession>
<evidence type="ECO:0000256" key="2">
    <source>
        <dbReference type="ARBA" id="ARBA00004968"/>
    </source>
</evidence>
<keyword evidence="6" id="KW-0479">Metal-binding</keyword>
<dbReference type="InterPro" id="IPR006680">
    <property type="entry name" value="Amidohydro-rel"/>
</dbReference>
<keyword evidence="7 10" id="KW-0378">Hydrolase</keyword>
<keyword evidence="8" id="KW-0862">Zinc</keyword>
<dbReference type="InterPro" id="IPR017593">
    <property type="entry name" value="Allantoinase"/>
</dbReference>
<organism evidence="10 11">
    <name type="scientific">Acidicapsa dinghuensis</name>
    <dbReference type="NCBI Taxonomy" id="2218256"/>
    <lineage>
        <taxon>Bacteria</taxon>
        <taxon>Pseudomonadati</taxon>
        <taxon>Acidobacteriota</taxon>
        <taxon>Terriglobia</taxon>
        <taxon>Terriglobales</taxon>
        <taxon>Acidobacteriaceae</taxon>
        <taxon>Acidicapsa</taxon>
    </lineage>
</organism>
<dbReference type="SUPFAM" id="SSF51556">
    <property type="entry name" value="Metallo-dependent hydrolases"/>
    <property type="match status" value="1"/>
</dbReference>
<feature type="domain" description="Amidohydrolase-related" evidence="9">
    <location>
        <begin position="66"/>
        <end position="465"/>
    </location>
</feature>
<comment type="subunit">
    <text evidence="4">Homotetramer.</text>
</comment>
<evidence type="ECO:0000313" key="11">
    <source>
        <dbReference type="Proteomes" id="UP001596091"/>
    </source>
</evidence>
<evidence type="ECO:0000256" key="8">
    <source>
        <dbReference type="ARBA" id="ARBA00022833"/>
    </source>
</evidence>
<proteinExistence type="inferred from homology"/>
<dbReference type="EC" id="3.5.2.5" evidence="5"/>
<comment type="pathway">
    <text evidence="2">Nitrogen metabolism; (S)-allantoin degradation; allantoate from (S)-allantoin: step 1/1.</text>
</comment>
<dbReference type="PANTHER" id="PTHR43668">
    <property type="entry name" value="ALLANTOINASE"/>
    <property type="match status" value="1"/>
</dbReference>
<dbReference type="GO" id="GO:0004038">
    <property type="term" value="F:allantoinase activity"/>
    <property type="evidence" value="ECO:0007669"/>
    <property type="project" value="UniProtKB-EC"/>
</dbReference>
<keyword evidence="11" id="KW-1185">Reference proteome</keyword>
<dbReference type="InterPro" id="IPR011059">
    <property type="entry name" value="Metal-dep_hydrolase_composite"/>
</dbReference>
<dbReference type="NCBIfam" id="TIGR03178">
    <property type="entry name" value="allantoinase"/>
    <property type="match status" value="1"/>
</dbReference>
<evidence type="ECO:0000259" key="9">
    <source>
        <dbReference type="Pfam" id="PF01979"/>
    </source>
</evidence>
<dbReference type="InterPro" id="IPR050138">
    <property type="entry name" value="DHOase/Allantoinase_Hydrolase"/>
</dbReference>
<evidence type="ECO:0000256" key="4">
    <source>
        <dbReference type="ARBA" id="ARBA00011881"/>
    </source>
</evidence>
<comment type="cofactor">
    <cofactor evidence="1">
        <name>Zn(2+)</name>
        <dbReference type="ChEBI" id="CHEBI:29105"/>
    </cofactor>
</comment>
<dbReference type="Pfam" id="PF01979">
    <property type="entry name" value="Amidohydro_1"/>
    <property type="match status" value="1"/>
</dbReference>